<evidence type="ECO:0000313" key="2">
    <source>
        <dbReference type="EMBL" id="EMC91751.1"/>
    </source>
</evidence>
<accession>M2M557</accession>
<feature type="compositionally biased region" description="Low complexity" evidence="1">
    <location>
        <begin position="277"/>
        <end position="288"/>
    </location>
</feature>
<feature type="compositionally biased region" description="Basic and acidic residues" evidence="1">
    <location>
        <begin position="15"/>
        <end position="25"/>
    </location>
</feature>
<gene>
    <name evidence="2" type="ORF">BAUCODRAFT_303189</name>
</gene>
<feature type="compositionally biased region" description="Polar residues" evidence="1">
    <location>
        <begin position="485"/>
        <end position="502"/>
    </location>
</feature>
<evidence type="ECO:0000313" key="3">
    <source>
        <dbReference type="Proteomes" id="UP000011761"/>
    </source>
</evidence>
<dbReference type="RefSeq" id="XP_007681201.1">
    <property type="nucleotide sequence ID" value="XM_007683011.1"/>
</dbReference>
<feature type="region of interest" description="Disordered" evidence="1">
    <location>
        <begin position="424"/>
        <end position="536"/>
    </location>
</feature>
<feature type="compositionally biased region" description="Polar residues" evidence="1">
    <location>
        <begin position="310"/>
        <end position="320"/>
    </location>
</feature>
<feature type="region of interest" description="Disordered" evidence="1">
    <location>
        <begin position="152"/>
        <end position="241"/>
    </location>
</feature>
<reference evidence="2 3" key="1">
    <citation type="journal article" date="2012" name="PLoS Pathog.">
        <title>Diverse lifestyles and strategies of plant pathogenesis encoded in the genomes of eighteen Dothideomycetes fungi.</title>
        <authorList>
            <person name="Ohm R.A."/>
            <person name="Feau N."/>
            <person name="Henrissat B."/>
            <person name="Schoch C.L."/>
            <person name="Horwitz B.A."/>
            <person name="Barry K.W."/>
            <person name="Condon B.J."/>
            <person name="Copeland A.C."/>
            <person name="Dhillon B."/>
            <person name="Glaser F."/>
            <person name="Hesse C.N."/>
            <person name="Kosti I."/>
            <person name="LaButti K."/>
            <person name="Lindquist E.A."/>
            <person name="Lucas S."/>
            <person name="Salamov A.A."/>
            <person name="Bradshaw R.E."/>
            <person name="Ciuffetti L."/>
            <person name="Hamelin R.C."/>
            <person name="Kema G.H.J."/>
            <person name="Lawrence C."/>
            <person name="Scott J.A."/>
            <person name="Spatafora J.W."/>
            <person name="Turgeon B.G."/>
            <person name="de Wit P.J.G.M."/>
            <person name="Zhong S."/>
            <person name="Goodwin S.B."/>
            <person name="Grigoriev I.V."/>
        </authorList>
    </citation>
    <scope>NUCLEOTIDE SEQUENCE [LARGE SCALE GENOMIC DNA]</scope>
    <source>
        <strain evidence="2 3">UAMH 10762</strain>
    </source>
</reference>
<name>M2M557_BAUPA</name>
<feature type="region of interest" description="Disordered" evidence="1">
    <location>
        <begin position="270"/>
        <end position="331"/>
    </location>
</feature>
<feature type="compositionally biased region" description="Basic and acidic residues" evidence="1">
    <location>
        <begin position="321"/>
        <end position="331"/>
    </location>
</feature>
<dbReference type="AlphaFoldDB" id="M2M557"/>
<feature type="region of interest" description="Disordered" evidence="1">
    <location>
        <begin position="102"/>
        <end position="137"/>
    </location>
</feature>
<keyword evidence="3" id="KW-1185">Reference proteome</keyword>
<feature type="compositionally biased region" description="Low complexity" evidence="1">
    <location>
        <begin position="473"/>
        <end position="483"/>
    </location>
</feature>
<feature type="region of interest" description="Disordered" evidence="1">
    <location>
        <begin position="1"/>
        <end position="68"/>
    </location>
</feature>
<evidence type="ECO:0000256" key="1">
    <source>
        <dbReference type="SAM" id="MobiDB-lite"/>
    </source>
</evidence>
<sequence>MSKSPRERLHKLFHKHESGTKREDATPAAPASPTSGAQSSLHRRLSRNSLRDVLHGTGFPTRSRSRGISTTIDPAISAETTSAATAAASAAAIRSVQPAQTTAATQLKQSTERTQLEQSADMMQRGRPTRAVQPEQDLRLPNVAHPTDLSADLRHLTLSDPEPTTSQRGDMVDRGTIPRKPRKSEVKRPVEDTIMATIPSNGQTAATKAARPQSGATNGALPSNVKSSMPEGPRYSNESADWNGVQHEKPVLGSLSDLPTPLKIKKKASMDYRADEPGSPVSPISSRSLSHKHDVSDLRRSSDAARTKSPVLSSRSPQQSRDLEQPTTELHDGRLAVRTGLLHKQRLWLTKTSILMASWIFPRPRIPLSTSHGHPLSCMRLSYRTCTRSGTRRLHERSTTTISSIGLCRSSTLRYCLRDTSSQCKAATQRSPKRNSPDGLGQRLNGRSPSLSRNCSRMPQSPYCRPASPHANSKAQTATTKSTSRLKVSSGRSSGGCTLRPSTSRRRLQADRRIPSTSARPTRRTMVYGRDCRRGM</sequence>
<feature type="compositionally biased region" description="Basic and acidic residues" evidence="1">
    <location>
        <begin position="291"/>
        <end position="306"/>
    </location>
</feature>
<feature type="compositionally biased region" description="Polar residues" evidence="1">
    <location>
        <begin position="445"/>
        <end position="459"/>
    </location>
</feature>
<dbReference type="HOGENOM" id="CLU_508034_0_0_1"/>
<dbReference type="KEGG" id="bcom:BAUCODRAFT_303189"/>
<protein>
    <submittedName>
        <fullName evidence="2">Uncharacterized protein</fullName>
    </submittedName>
</protein>
<proteinExistence type="predicted"/>
<feature type="compositionally biased region" description="Polar residues" evidence="1">
    <location>
        <begin position="214"/>
        <end position="227"/>
    </location>
</feature>
<dbReference type="OrthoDB" id="5325276at2759"/>
<dbReference type="GeneID" id="19111195"/>
<dbReference type="Proteomes" id="UP000011761">
    <property type="component" value="Unassembled WGS sequence"/>
</dbReference>
<organism evidence="2 3">
    <name type="scientific">Baudoinia panamericana (strain UAMH 10762)</name>
    <name type="common">Angels' share fungus</name>
    <name type="synonym">Baudoinia compniacensis (strain UAMH 10762)</name>
    <dbReference type="NCBI Taxonomy" id="717646"/>
    <lineage>
        <taxon>Eukaryota</taxon>
        <taxon>Fungi</taxon>
        <taxon>Dikarya</taxon>
        <taxon>Ascomycota</taxon>
        <taxon>Pezizomycotina</taxon>
        <taxon>Dothideomycetes</taxon>
        <taxon>Dothideomycetidae</taxon>
        <taxon>Mycosphaerellales</taxon>
        <taxon>Teratosphaeriaceae</taxon>
        <taxon>Baudoinia</taxon>
    </lineage>
</organism>
<feature type="compositionally biased region" description="Low complexity" evidence="1">
    <location>
        <begin position="26"/>
        <end position="40"/>
    </location>
</feature>
<dbReference type="EMBL" id="KB445563">
    <property type="protein sequence ID" value="EMC91751.1"/>
    <property type="molecule type" value="Genomic_DNA"/>
</dbReference>